<dbReference type="Gene3D" id="3.20.20.80">
    <property type="entry name" value="Glycosidases"/>
    <property type="match status" value="1"/>
</dbReference>
<dbReference type="InterPro" id="IPR045857">
    <property type="entry name" value="O16G_dom_2"/>
</dbReference>
<dbReference type="SUPFAM" id="SSF51445">
    <property type="entry name" value="(Trans)glycosidases"/>
    <property type="match status" value="1"/>
</dbReference>
<dbReference type="InterPro" id="IPR006047">
    <property type="entry name" value="GH13_cat_dom"/>
</dbReference>
<dbReference type="AlphaFoldDB" id="A0A9W9YBF4"/>
<keyword evidence="2" id="KW-1133">Transmembrane helix</keyword>
<dbReference type="InterPro" id="IPR017853">
    <property type="entry name" value="GH"/>
</dbReference>
<keyword evidence="1" id="KW-0325">Glycoprotein</keyword>
<evidence type="ECO:0000256" key="2">
    <source>
        <dbReference type="SAM" id="Phobius"/>
    </source>
</evidence>
<dbReference type="SMART" id="SM00642">
    <property type="entry name" value="Aamy"/>
    <property type="match status" value="1"/>
</dbReference>
<sequence length="621" mass="70214">MSNEVEFNSLTKDDVKIRFEEPSHIPSKPSDAEVAGHKKTRLGLVVVFAVVVIAMVAVAVIIIIVAPRCIKEAVPEEKKGNDTLKGNDTATDESWWKSAVIYQVYPRSFKDSNDDGDGDLKGITNKMDYLGDLGVQALWLNPIFQSPWADGGYDISNYTAIDKKFGTMAEFDDFIKEAHKKGIKVIVGFVPNHTSNKHPWFEASKKSKAKENKFRDYYIWRDGAAEKNGTKPPNNWISYFGGSAWTYDNTTEQYYLHQFYEGEPDLNLRNEVVKKELKDVLKFWLGKGVDGFRFAGVQFLLEDEKFGDEPTNPNYNASDLKYDMLKHTLTHDLPDDRAIVKEFQQVLDEHKGSHPVLIVDVGGAYDSTSKYYEVSNIPFNFGLIDKVKRQGMTLAQGIHKTVEEYMATVPKGKTPNWVIGNHDVVRVGSRVGKYNRHAMNVLALTLPGVVTSYYGEEIGMLNGNVSTSEPRDNERTPMQWNKEKNAGFTTGKPWLEVASDYQTNNVDTEKGDGESFYSKYKELVKLRNETAFVSGDLKIVHSDIHVFSYVRTYEKDYFLVVINFSDEVWDGDLEKVSGRGTVVFDSESKLLGEKMDVNKIKLNVGQAVVVKNADGTWFFKN</sequence>
<keyword evidence="5" id="KW-1185">Reference proteome</keyword>
<dbReference type="OrthoDB" id="1740265at2759"/>
<protein>
    <submittedName>
        <fullName evidence="4">Neutral and basic amino acid transport protein rBAT</fullName>
    </submittedName>
</protein>
<evidence type="ECO:0000313" key="4">
    <source>
        <dbReference type="EMBL" id="KAJ7330776.1"/>
    </source>
</evidence>
<feature type="transmembrane region" description="Helical" evidence="2">
    <location>
        <begin position="42"/>
        <end position="66"/>
    </location>
</feature>
<gene>
    <name evidence="4" type="primary">SLC3A1_2</name>
    <name evidence="4" type="ORF">OS493_021706</name>
</gene>
<dbReference type="FunFam" id="3.90.400.10:FF:000001">
    <property type="entry name" value="Maltase A3, isoform A"/>
    <property type="match status" value="1"/>
</dbReference>
<keyword evidence="2" id="KW-0472">Membrane</keyword>
<dbReference type="Pfam" id="PF00128">
    <property type="entry name" value="Alpha-amylase"/>
    <property type="match status" value="1"/>
</dbReference>
<dbReference type="Proteomes" id="UP001163046">
    <property type="component" value="Unassembled WGS sequence"/>
</dbReference>
<dbReference type="SUPFAM" id="SSF51011">
    <property type="entry name" value="Glycosyl hydrolase domain"/>
    <property type="match status" value="1"/>
</dbReference>
<dbReference type="EMBL" id="MU827791">
    <property type="protein sequence ID" value="KAJ7330776.1"/>
    <property type="molecule type" value="Genomic_DNA"/>
</dbReference>
<reference evidence="4" key="1">
    <citation type="submission" date="2023-01" db="EMBL/GenBank/DDBJ databases">
        <title>Genome assembly of the deep-sea coral Lophelia pertusa.</title>
        <authorList>
            <person name="Herrera S."/>
            <person name="Cordes E."/>
        </authorList>
    </citation>
    <scope>NUCLEOTIDE SEQUENCE</scope>
    <source>
        <strain evidence="4">USNM1676648</strain>
        <tissue evidence="4">Polyp</tissue>
    </source>
</reference>
<evidence type="ECO:0000256" key="1">
    <source>
        <dbReference type="ARBA" id="ARBA00023180"/>
    </source>
</evidence>
<dbReference type="InterPro" id="IPR013780">
    <property type="entry name" value="Glyco_hydro_b"/>
</dbReference>
<name>A0A9W9YBF4_9CNID</name>
<evidence type="ECO:0000259" key="3">
    <source>
        <dbReference type="SMART" id="SM00642"/>
    </source>
</evidence>
<dbReference type="PANTHER" id="PTHR10357">
    <property type="entry name" value="ALPHA-AMYLASE FAMILY MEMBER"/>
    <property type="match status" value="1"/>
</dbReference>
<dbReference type="GO" id="GO:0005975">
    <property type="term" value="P:carbohydrate metabolic process"/>
    <property type="evidence" value="ECO:0007669"/>
    <property type="project" value="InterPro"/>
</dbReference>
<dbReference type="PANTHER" id="PTHR10357:SF179">
    <property type="entry name" value="NEUTRAL AND BASIC AMINO ACID TRANSPORT PROTEIN RBAT"/>
    <property type="match status" value="1"/>
</dbReference>
<proteinExistence type="predicted"/>
<organism evidence="4 5">
    <name type="scientific">Desmophyllum pertusum</name>
    <dbReference type="NCBI Taxonomy" id="174260"/>
    <lineage>
        <taxon>Eukaryota</taxon>
        <taxon>Metazoa</taxon>
        <taxon>Cnidaria</taxon>
        <taxon>Anthozoa</taxon>
        <taxon>Hexacorallia</taxon>
        <taxon>Scleractinia</taxon>
        <taxon>Caryophylliina</taxon>
        <taxon>Caryophylliidae</taxon>
        <taxon>Desmophyllum</taxon>
    </lineage>
</organism>
<evidence type="ECO:0000313" key="5">
    <source>
        <dbReference type="Proteomes" id="UP001163046"/>
    </source>
</evidence>
<dbReference type="Gene3D" id="2.60.40.1180">
    <property type="entry name" value="Golgi alpha-mannosidase II"/>
    <property type="match status" value="1"/>
</dbReference>
<keyword evidence="2" id="KW-0812">Transmembrane</keyword>
<comment type="caution">
    <text evidence="4">The sequence shown here is derived from an EMBL/GenBank/DDBJ whole genome shotgun (WGS) entry which is preliminary data.</text>
</comment>
<dbReference type="Gene3D" id="3.90.400.10">
    <property type="entry name" value="Oligo-1,6-glucosidase, Domain 2"/>
    <property type="match status" value="1"/>
</dbReference>
<accession>A0A9W9YBF4</accession>
<feature type="domain" description="Glycosyl hydrolase family 13 catalytic" evidence="3">
    <location>
        <begin position="103"/>
        <end position="527"/>
    </location>
</feature>